<protein>
    <submittedName>
        <fullName evidence="3">Predicted protein</fullName>
    </submittedName>
</protein>
<dbReference type="EMBL" id="DS547103">
    <property type="protein sequence ID" value="EDR07777.1"/>
    <property type="molecule type" value="Genomic_DNA"/>
</dbReference>
<evidence type="ECO:0000313" key="4">
    <source>
        <dbReference type="Proteomes" id="UP000001194"/>
    </source>
</evidence>
<evidence type="ECO:0000313" key="3">
    <source>
        <dbReference type="EMBL" id="EDR07777.1"/>
    </source>
</evidence>
<dbReference type="STRING" id="486041.B0DBU7"/>
<feature type="region of interest" description="Disordered" evidence="1">
    <location>
        <begin position="1"/>
        <end position="49"/>
    </location>
</feature>
<evidence type="ECO:0000256" key="1">
    <source>
        <dbReference type="SAM" id="MobiDB-lite"/>
    </source>
</evidence>
<accession>B0DBU7</accession>
<dbReference type="RefSeq" id="XP_001881566.1">
    <property type="nucleotide sequence ID" value="XM_001881531.1"/>
</dbReference>
<organism evidence="4">
    <name type="scientific">Laccaria bicolor (strain S238N-H82 / ATCC MYA-4686)</name>
    <name type="common">Bicoloured deceiver</name>
    <name type="synonym">Laccaria laccata var. bicolor</name>
    <dbReference type="NCBI Taxonomy" id="486041"/>
    <lineage>
        <taxon>Eukaryota</taxon>
        <taxon>Fungi</taxon>
        <taxon>Dikarya</taxon>
        <taxon>Basidiomycota</taxon>
        <taxon>Agaricomycotina</taxon>
        <taxon>Agaricomycetes</taxon>
        <taxon>Agaricomycetidae</taxon>
        <taxon>Agaricales</taxon>
        <taxon>Agaricineae</taxon>
        <taxon>Hydnangiaceae</taxon>
        <taxon>Laccaria</taxon>
    </lineage>
</organism>
<dbReference type="KEGG" id="lbc:LACBIDRAFT_297931"/>
<dbReference type="Proteomes" id="UP000001194">
    <property type="component" value="Unassembled WGS sequence"/>
</dbReference>
<reference evidence="3 4" key="1">
    <citation type="journal article" date="2008" name="Nature">
        <title>The genome of Laccaria bicolor provides insights into mycorrhizal symbiosis.</title>
        <authorList>
            <person name="Martin F."/>
            <person name="Aerts A."/>
            <person name="Ahren D."/>
            <person name="Brun A."/>
            <person name="Danchin E.G.J."/>
            <person name="Duchaussoy F."/>
            <person name="Gibon J."/>
            <person name="Kohler A."/>
            <person name="Lindquist E."/>
            <person name="Pereda V."/>
            <person name="Salamov A."/>
            <person name="Shapiro H.J."/>
            <person name="Wuyts J."/>
            <person name="Blaudez D."/>
            <person name="Buee M."/>
            <person name="Brokstein P."/>
            <person name="Canbaeck B."/>
            <person name="Cohen D."/>
            <person name="Courty P.E."/>
            <person name="Coutinho P.M."/>
            <person name="Delaruelle C."/>
            <person name="Detter J.C."/>
            <person name="Deveau A."/>
            <person name="DiFazio S."/>
            <person name="Duplessis S."/>
            <person name="Fraissinet-Tachet L."/>
            <person name="Lucic E."/>
            <person name="Frey-Klett P."/>
            <person name="Fourrey C."/>
            <person name="Feussner I."/>
            <person name="Gay G."/>
            <person name="Grimwood J."/>
            <person name="Hoegger P.J."/>
            <person name="Jain P."/>
            <person name="Kilaru S."/>
            <person name="Labbe J."/>
            <person name="Lin Y.C."/>
            <person name="Legue V."/>
            <person name="Le Tacon F."/>
            <person name="Marmeisse R."/>
            <person name="Melayah D."/>
            <person name="Montanini B."/>
            <person name="Muratet M."/>
            <person name="Nehls U."/>
            <person name="Niculita-Hirzel H."/>
            <person name="Oudot-Le Secq M.P."/>
            <person name="Peter M."/>
            <person name="Quesneville H."/>
            <person name="Rajashekar B."/>
            <person name="Reich M."/>
            <person name="Rouhier N."/>
            <person name="Schmutz J."/>
            <person name="Yin T."/>
            <person name="Chalot M."/>
            <person name="Henrissat B."/>
            <person name="Kuees U."/>
            <person name="Lucas S."/>
            <person name="Van de Peer Y."/>
            <person name="Podila G.K."/>
            <person name="Polle A."/>
            <person name="Pukkila P.J."/>
            <person name="Richardson P.M."/>
            <person name="Rouze P."/>
            <person name="Sanders I.R."/>
            <person name="Stajich J.E."/>
            <person name="Tunlid A."/>
            <person name="Tuskan G."/>
            <person name="Grigoriev I.V."/>
        </authorList>
    </citation>
    <scope>NUCLEOTIDE SEQUENCE [LARGE SCALE GENOMIC DNA]</scope>
    <source>
        <strain evidence="4">S238N-H82 / ATCC MYA-4686</strain>
    </source>
</reference>
<dbReference type="HOGENOM" id="CLU_050250_1_0_1"/>
<dbReference type="OrthoDB" id="3153758at2759"/>
<keyword evidence="2" id="KW-1133">Transmembrane helix</keyword>
<sequence length="360" mass="41920">MTRSRQRAPSSTVPPPPYHSVSSTSPPSYRGVDGSERDPLIPPLGSSHSIDALKEPRRLRGDSCATFIILTILAFMIGGFVGASIQYATSQNIYDPAARDYIRRQWEAERRGWERERLREREEAAKRRHQREAEEERERQREQVEAEERHRQREAEEERERQREQEAAAERRHQREAERRRWEREQEEAEERRRQWEAEEEARQRAQIHWLALESSQHCERYGTRKYWAKMGPLVGGYDPMKACWTSDIEIHGRKMKPTYCEDKGADHGVYGHWIVDFDEGGCRPWWEGFTDKGCTAPGSGLRRFDAHLMNLDYADGWNVMCSSTPADFNGLHFNGAMSCVNSYLSGVFGIWDIVDGDCL</sequence>
<keyword evidence="4" id="KW-1185">Reference proteome</keyword>
<keyword evidence="2" id="KW-0472">Membrane</keyword>
<feature type="region of interest" description="Disordered" evidence="1">
    <location>
        <begin position="117"/>
        <end position="184"/>
    </location>
</feature>
<name>B0DBU7_LACBS</name>
<keyword evidence="2" id="KW-0812">Transmembrane</keyword>
<dbReference type="GeneID" id="6077315"/>
<gene>
    <name evidence="3" type="ORF">LACBIDRAFT_297931</name>
</gene>
<dbReference type="AlphaFoldDB" id="B0DBU7"/>
<evidence type="ECO:0000256" key="2">
    <source>
        <dbReference type="SAM" id="Phobius"/>
    </source>
</evidence>
<proteinExistence type="predicted"/>
<dbReference type="InParanoid" id="B0DBU7"/>
<feature type="transmembrane region" description="Helical" evidence="2">
    <location>
        <begin position="64"/>
        <end position="85"/>
    </location>
</feature>